<dbReference type="AlphaFoldDB" id="A0A9W8LE56"/>
<organism evidence="2 3">
    <name type="scientific">Coemansia javaensis</name>
    <dbReference type="NCBI Taxonomy" id="2761396"/>
    <lineage>
        <taxon>Eukaryota</taxon>
        <taxon>Fungi</taxon>
        <taxon>Fungi incertae sedis</taxon>
        <taxon>Zoopagomycota</taxon>
        <taxon>Kickxellomycotina</taxon>
        <taxon>Kickxellomycetes</taxon>
        <taxon>Kickxellales</taxon>
        <taxon>Kickxellaceae</taxon>
        <taxon>Coemansia</taxon>
    </lineage>
</organism>
<feature type="region of interest" description="Disordered" evidence="1">
    <location>
        <begin position="238"/>
        <end position="261"/>
    </location>
</feature>
<feature type="region of interest" description="Disordered" evidence="1">
    <location>
        <begin position="1"/>
        <end position="33"/>
    </location>
</feature>
<accession>A0A9W8LE56</accession>
<comment type="caution">
    <text evidence="2">The sequence shown here is derived from an EMBL/GenBank/DDBJ whole genome shotgun (WGS) entry which is preliminary data.</text>
</comment>
<dbReference type="OrthoDB" id="5591498at2759"/>
<feature type="compositionally biased region" description="Basic and acidic residues" evidence="1">
    <location>
        <begin position="1"/>
        <end position="11"/>
    </location>
</feature>
<evidence type="ECO:0000256" key="1">
    <source>
        <dbReference type="SAM" id="MobiDB-lite"/>
    </source>
</evidence>
<dbReference type="Proteomes" id="UP001140217">
    <property type="component" value="Unassembled WGS sequence"/>
</dbReference>
<proteinExistence type="predicted"/>
<feature type="region of interest" description="Disordered" evidence="1">
    <location>
        <begin position="45"/>
        <end position="143"/>
    </location>
</feature>
<keyword evidence="3" id="KW-1185">Reference proteome</keyword>
<evidence type="ECO:0000313" key="3">
    <source>
        <dbReference type="Proteomes" id="UP001140217"/>
    </source>
</evidence>
<feature type="compositionally biased region" description="Low complexity" evidence="1">
    <location>
        <begin position="45"/>
        <end position="59"/>
    </location>
</feature>
<sequence length="427" mass="45309">MPRGPAKRDPDGAQLEPLAKRRRRRRRQGSAAAAVLDTAAALDTAAGGSAAGAAEACAAQTPTGSVSGLEQSMRRVTFADDGRSGASQATDSDHSMAVDLGLPSPTPLPPSSPAEAAARARPAPARGRKVDNPRYSVKSSHEAHPAVEAARTMAALVLERDRCLTRRIVLAANAGARPGQSQSQKHKQSHQQTREALRWPCAALHRYLRRAATDAYGAMGIGLAAEGSPHATQVALEEPGEEWETAELHQRPTDSNSGNSSATVDIADPLANGGIGLVVSRRHGDIEFVTKARLMHPRLRGPRYSRVPLPDEFQAAGLGSDAVSAASPGHLQPLVDMTRVQVLNQILALRREPMPLSRFVSCTVAEEAVAGLARTWAVLDRRLRAAPRGAPTEPQWIAVLRAALDAGVPPEAVARAYRRLAALLPRE</sequence>
<name>A0A9W8LE56_9FUNG</name>
<feature type="compositionally biased region" description="Polar residues" evidence="1">
    <location>
        <begin position="60"/>
        <end position="70"/>
    </location>
</feature>
<evidence type="ECO:0000313" key="2">
    <source>
        <dbReference type="EMBL" id="KAJ2777914.1"/>
    </source>
</evidence>
<reference evidence="2" key="1">
    <citation type="submission" date="2022-07" db="EMBL/GenBank/DDBJ databases">
        <title>Phylogenomic reconstructions and comparative analyses of Kickxellomycotina fungi.</title>
        <authorList>
            <person name="Reynolds N.K."/>
            <person name="Stajich J.E."/>
            <person name="Barry K."/>
            <person name="Grigoriev I.V."/>
            <person name="Crous P."/>
            <person name="Smith M.E."/>
        </authorList>
    </citation>
    <scope>NUCLEOTIDE SEQUENCE</scope>
    <source>
        <strain evidence="2">NBRC 105414</strain>
    </source>
</reference>
<feature type="compositionally biased region" description="Low complexity" evidence="1">
    <location>
        <begin position="113"/>
        <end position="125"/>
    </location>
</feature>
<gene>
    <name evidence="2" type="ORF">H4R18_004897</name>
</gene>
<protein>
    <submittedName>
        <fullName evidence="2">Uncharacterized protein</fullName>
    </submittedName>
</protein>
<dbReference type="EMBL" id="JANBUL010000260">
    <property type="protein sequence ID" value="KAJ2777914.1"/>
    <property type="molecule type" value="Genomic_DNA"/>
</dbReference>